<evidence type="ECO:0000256" key="1">
    <source>
        <dbReference type="ARBA" id="ARBA00004496"/>
    </source>
</evidence>
<feature type="chain" id="PRO_5003917389" description="AB hydrolase-1 domain-containing protein" evidence="4">
    <location>
        <begin position="24"/>
        <end position="422"/>
    </location>
</feature>
<dbReference type="Gene3D" id="3.40.50.1820">
    <property type="entry name" value="alpha/beta hydrolase"/>
    <property type="match status" value="1"/>
</dbReference>
<dbReference type="AlphaFoldDB" id="K8EFS8"/>
<proteinExistence type="predicted"/>
<evidence type="ECO:0000256" key="2">
    <source>
        <dbReference type="ARBA" id="ARBA00022490"/>
    </source>
</evidence>
<dbReference type="KEGG" id="bpg:Bathy05g03100"/>
<feature type="region of interest" description="Disordered" evidence="3">
    <location>
        <begin position="340"/>
        <end position="422"/>
    </location>
</feature>
<evidence type="ECO:0008006" key="7">
    <source>
        <dbReference type="Google" id="ProtNLM"/>
    </source>
</evidence>
<sequence>MTSFSSSLLLPLLLLLSCCRANASEQQQQQKTVISQQKLESGVLFKVVVSASVPVDSSDVLFNRGVLATTKAQKIRVWCLDMQPRAGKKKNKKNEAEETEDNKSMELSDVFLWHDETTDSQDWYEKKESIGNQLAKKNVRSVACDMPGYGRSEGEKKFAASSDLARSSFQEQLFEKLEMKRPVVFAPGVSMSYVVPLATVKPSALGGVATCEMESGWAVEKAERRRNTERALRYLKTTLERLPEKASEIPVKTFLKREKQDAWVEKVQREFAGMFPLTDVVYLEGRVHCTDAKNENDVSIGLIRLSALAMLSNGKASGLVRKAILAKKKAMPRIEEEEEVEVEPVKTTIEWEDEGTSGGGEERSGEGEEGEATSSEDFGGGDGEYEEDLADERGQEQRQEQQQRKKRFWTGRRLLIGDDIEP</sequence>
<organism evidence="5 6">
    <name type="scientific">Bathycoccus prasinos</name>
    <dbReference type="NCBI Taxonomy" id="41875"/>
    <lineage>
        <taxon>Eukaryota</taxon>
        <taxon>Viridiplantae</taxon>
        <taxon>Chlorophyta</taxon>
        <taxon>Mamiellophyceae</taxon>
        <taxon>Mamiellales</taxon>
        <taxon>Bathycoccaceae</taxon>
        <taxon>Bathycoccus</taxon>
    </lineage>
</organism>
<dbReference type="OrthoDB" id="284184at2759"/>
<dbReference type="GeneID" id="19015813"/>
<feature type="compositionally biased region" description="Basic and acidic residues" evidence="3">
    <location>
        <begin position="391"/>
        <end position="403"/>
    </location>
</feature>
<dbReference type="EMBL" id="FO082274">
    <property type="protein sequence ID" value="CCO16866.1"/>
    <property type="molecule type" value="Genomic_DNA"/>
</dbReference>
<keyword evidence="4" id="KW-0732">Signal</keyword>
<accession>K8EFS8</accession>
<dbReference type="GO" id="GO:0005737">
    <property type="term" value="C:cytoplasm"/>
    <property type="evidence" value="ECO:0007669"/>
    <property type="project" value="UniProtKB-SubCell"/>
</dbReference>
<dbReference type="Proteomes" id="UP000198341">
    <property type="component" value="Chromosome 5"/>
</dbReference>
<dbReference type="SUPFAM" id="SSF53474">
    <property type="entry name" value="alpha/beta-Hydrolases"/>
    <property type="match status" value="1"/>
</dbReference>
<evidence type="ECO:0000256" key="3">
    <source>
        <dbReference type="SAM" id="MobiDB-lite"/>
    </source>
</evidence>
<dbReference type="InterPro" id="IPR029058">
    <property type="entry name" value="AB_hydrolase_fold"/>
</dbReference>
<comment type="subcellular location">
    <subcellularLocation>
        <location evidence="1">Cytoplasm</location>
    </subcellularLocation>
</comment>
<dbReference type="RefSeq" id="XP_007513308.1">
    <property type="nucleotide sequence ID" value="XM_007513246.1"/>
</dbReference>
<gene>
    <name evidence="5" type="ORF">Bathy05g03100</name>
</gene>
<feature type="signal peptide" evidence="4">
    <location>
        <begin position="1"/>
        <end position="23"/>
    </location>
</feature>
<reference evidence="5 6" key="1">
    <citation type="submission" date="2011-10" db="EMBL/GenBank/DDBJ databases">
        <authorList>
            <person name="Genoscope - CEA"/>
        </authorList>
    </citation>
    <scope>NUCLEOTIDE SEQUENCE [LARGE SCALE GENOMIC DNA]</scope>
    <source>
        <strain evidence="5 6">RCC 1105</strain>
    </source>
</reference>
<evidence type="ECO:0000256" key="4">
    <source>
        <dbReference type="SAM" id="SignalP"/>
    </source>
</evidence>
<dbReference type="PANTHER" id="PTHR46197">
    <property type="entry name" value="PROTEIN ABHD14B-LIKE"/>
    <property type="match status" value="1"/>
</dbReference>
<protein>
    <recommendedName>
        <fullName evidence="7">AB hydrolase-1 domain-containing protein</fullName>
    </recommendedName>
</protein>
<keyword evidence="2" id="KW-0963">Cytoplasm</keyword>
<evidence type="ECO:0000313" key="5">
    <source>
        <dbReference type="EMBL" id="CCO16866.1"/>
    </source>
</evidence>
<dbReference type="PANTHER" id="PTHR46197:SF3">
    <property type="entry name" value="AB HYDROLASE-1 DOMAIN-CONTAINING PROTEIN"/>
    <property type="match status" value="1"/>
</dbReference>
<evidence type="ECO:0000313" key="6">
    <source>
        <dbReference type="Proteomes" id="UP000198341"/>
    </source>
</evidence>
<name>K8EFS8_9CHLO</name>
<keyword evidence="6" id="KW-1185">Reference proteome</keyword>